<accession>A0A1H9SXZ5</accession>
<proteinExistence type="predicted"/>
<reference evidence="2" key="1">
    <citation type="submission" date="2016-10" db="EMBL/GenBank/DDBJ databases">
        <authorList>
            <person name="de Groot N.N."/>
        </authorList>
    </citation>
    <scope>NUCLEOTIDE SEQUENCE [LARGE SCALE GENOMIC DNA]</scope>
    <source>
        <strain evidence="2">10nlg</strain>
    </source>
</reference>
<comment type="caution">
    <text evidence="1">The sequence shown here is derived from an EMBL/GenBank/DDBJ whole genome shotgun (WGS) entry which is preliminary data.</text>
</comment>
<dbReference type="EMBL" id="FOGV01000008">
    <property type="protein sequence ID" value="SER89746.1"/>
    <property type="molecule type" value="Genomic_DNA"/>
</dbReference>
<dbReference type="Proteomes" id="UP000199318">
    <property type="component" value="Unassembled WGS sequence"/>
</dbReference>
<evidence type="ECO:0000313" key="2">
    <source>
        <dbReference type="Proteomes" id="UP000199318"/>
    </source>
</evidence>
<dbReference type="STRING" id="1464123.SAMN05444126_10861"/>
<keyword evidence="2" id="KW-1185">Reference proteome</keyword>
<gene>
    <name evidence="1" type="ORF">SAMN05444126_10861</name>
</gene>
<organism evidence="1 2">
    <name type="scientific">Salisediminibacterium halotolerans</name>
    <dbReference type="NCBI Taxonomy" id="517425"/>
    <lineage>
        <taxon>Bacteria</taxon>
        <taxon>Bacillati</taxon>
        <taxon>Bacillota</taxon>
        <taxon>Bacilli</taxon>
        <taxon>Bacillales</taxon>
        <taxon>Bacillaceae</taxon>
        <taxon>Salisediminibacterium</taxon>
    </lineage>
</organism>
<dbReference type="AlphaFoldDB" id="A0A1H9SXZ5"/>
<sequence>MQYLKFFLGMLVGLTFWHLVVASFEHPFAGTIGVAIFATLFKWLFDKVTAKGQRENLEST</sequence>
<protein>
    <submittedName>
        <fullName evidence="1">Uncharacterized protein</fullName>
    </submittedName>
</protein>
<name>A0A1H9SXZ5_9BACI</name>
<evidence type="ECO:0000313" key="1">
    <source>
        <dbReference type="EMBL" id="SER89746.1"/>
    </source>
</evidence>
<dbReference type="RefSeq" id="WP_093072575.1">
    <property type="nucleotide sequence ID" value="NZ_FOGV01000008.1"/>
</dbReference>